<proteinExistence type="inferred from homology"/>
<feature type="transmembrane region" description="Helical" evidence="12">
    <location>
        <begin position="120"/>
        <end position="137"/>
    </location>
</feature>
<dbReference type="GO" id="GO:0005743">
    <property type="term" value="C:mitochondrial inner membrane"/>
    <property type="evidence" value="ECO:0007669"/>
    <property type="project" value="UniProtKB-SubCell"/>
</dbReference>
<evidence type="ECO:0000256" key="6">
    <source>
        <dbReference type="ARBA" id="ARBA00022946"/>
    </source>
</evidence>
<dbReference type="InterPro" id="IPR007992">
    <property type="entry name" value="CybS"/>
</dbReference>
<keyword evidence="11" id="KW-0479">Metal-binding</keyword>
<protein>
    <recommendedName>
        <fullName evidence="12">Succinate dehydrogenase [ubiquinone] cytochrome b small subunit</fullName>
    </recommendedName>
</protein>
<feature type="binding site" evidence="10">
    <location>
        <position position="112"/>
    </location>
    <ligand>
        <name>a ubiquinone</name>
        <dbReference type="ChEBI" id="CHEBI:16389"/>
        <note>ligand shared with IP/SDHB</note>
    </ligand>
</feature>
<comment type="subcellular location">
    <subcellularLocation>
        <location evidence="1 12">Mitochondrion inner membrane</location>
        <topology evidence="1 12">Multi-pass membrane protein</topology>
    </subcellularLocation>
</comment>
<keyword evidence="5 12" id="KW-0999">Mitochondrion inner membrane</keyword>
<keyword evidence="14" id="KW-1185">Reference proteome</keyword>
<comment type="similarity">
    <text evidence="2 12">Belongs to the CybS family.</text>
</comment>
<evidence type="ECO:0000256" key="4">
    <source>
        <dbReference type="ARBA" id="ARBA00022692"/>
    </source>
</evidence>
<evidence type="ECO:0000256" key="12">
    <source>
        <dbReference type="RuleBase" id="RU364031"/>
    </source>
</evidence>
<reference evidence="13" key="1">
    <citation type="submission" date="2021-12" db="EMBL/GenBank/DDBJ databases">
        <title>Prjna785345.</title>
        <authorList>
            <person name="Rujirawat T."/>
            <person name="Krajaejun T."/>
        </authorList>
    </citation>
    <scope>NUCLEOTIDE SEQUENCE</scope>
    <source>
        <strain evidence="13">Pi057C3</strain>
    </source>
</reference>
<dbReference type="GO" id="GO:0006121">
    <property type="term" value="P:mitochondrial electron transport, succinate to ubiquinone"/>
    <property type="evidence" value="ECO:0007669"/>
    <property type="project" value="TreeGrafter"/>
</dbReference>
<dbReference type="EMBL" id="JAKCXM010000130">
    <property type="protein sequence ID" value="KAJ0401366.1"/>
    <property type="molecule type" value="Genomic_DNA"/>
</dbReference>
<evidence type="ECO:0000256" key="10">
    <source>
        <dbReference type="PIRSR" id="PIRSR607992-1"/>
    </source>
</evidence>
<keyword evidence="3" id="KW-0813">Transport</keyword>
<keyword evidence="11" id="KW-0408">Iron</keyword>
<dbReference type="Pfam" id="PF05328">
    <property type="entry name" value="CybS"/>
    <property type="match status" value="1"/>
</dbReference>
<evidence type="ECO:0000313" key="13">
    <source>
        <dbReference type="EMBL" id="KAJ0401366.1"/>
    </source>
</evidence>
<evidence type="ECO:0000256" key="2">
    <source>
        <dbReference type="ARBA" id="ARBA00007294"/>
    </source>
</evidence>
<gene>
    <name evidence="13" type="ORF">P43SY_001304</name>
</gene>
<dbReference type="GO" id="GO:0048039">
    <property type="term" value="F:ubiquinone binding"/>
    <property type="evidence" value="ECO:0007669"/>
    <property type="project" value="TreeGrafter"/>
</dbReference>
<dbReference type="PANTHER" id="PTHR13337:SF2">
    <property type="entry name" value="SUCCINATE DEHYDROGENASE [UBIQUINONE] CYTOCHROME B SMALL SUBUNIT, MITOCHONDRIAL"/>
    <property type="match status" value="1"/>
</dbReference>
<evidence type="ECO:0000256" key="11">
    <source>
        <dbReference type="PIRSR" id="PIRSR607992-2"/>
    </source>
</evidence>
<evidence type="ECO:0000256" key="7">
    <source>
        <dbReference type="ARBA" id="ARBA00022989"/>
    </source>
</evidence>
<comment type="caution">
    <text evidence="12">Lacks conserved residue(s) required for the propagation of feature annotation.</text>
</comment>
<dbReference type="GO" id="GO:0046872">
    <property type="term" value="F:metal ion binding"/>
    <property type="evidence" value="ECO:0007669"/>
    <property type="project" value="UniProtKB-KW"/>
</dbReference>
<evidence type="ECO:0000313" key="14">
    <source>
        <dbReference type="Proteomes" id="UP001209570"/>
    </source>
</evidence>
<evidence type="ECO:0000256" key="8">
    <source>
        <dbReference type="ARBA" id="ARBA00023128"/>
    </source>
</evidence>
<evidence type="ECO:0000256" key="3">
    <source>
        <dbReference type="ARBA" id="ARBA00022448"/>
    </source>
</evidence>
<keyword evidence="8 12" id="KW-0496">Mitochondrion</keyword>
<evidence type="ECO:0000256" key="9">
    <source>
        <dbReference type="ARBA" id="ARBA00023136"/>
    </source>
</evidence>
<keyword evidence="6 12" id="KW-0809">Transit peptide</keyword>
<keyword evidence="7 12" id="KW-1133">Transmembrane helix</keyword>
<feature type="transmembrane region" description="Helical" evidence="12">
    <location>
        <begin position="68"/>
        <end position="85"/>
    </location>
</feature>
<accession>A0AAD5M1V7</accession>
<evidence type="ECO:0000256" key="1">
    <source>
        <dbReference type="ARBA" id="ARBA00004448"/>
    </source>
</evidence>
<dbReference type="AlphaFoldDB" id="A0AAD5M1V7"/>
<evidence type="ECO:0000256" key="5">
    <source>
        <dbReference type="ARBA" id="ARBA00022792"/>
    </source>
</evidence>
<name>A0AAD5M1V7_PYTIN</name>
<dbReference type="GO" id="GO:0020037">
    <property type="term" value="F:heme binding"/>
    <property type="evidence" value="ECO:0007669"/>
    <property type="project" value="TreeGrafter"/>
</dbReference>
<dbReference type="InterPro" id="IPR034804">
    <property type="entry name" value="SQR/QFR_C/D"/>
</dbReference>
<sequence>MFVARHALVRSSTALAARRTATPVTAVRHFRKNTPTKFTENKQVSGLAGVLEADNATYSHKVYHLSSLALLGLVPAAFVLSPSVLSVPVDLALGVVIPVHAHIGMNNVISDYVPKSQRTLARLAWLGVTGVMFLGILRNNIEGPGLTETLKTFWREDPKKAAKKHD</sequence>
<dbReference type="GO" id="GO:0006099">
    <property type="term" value="P:tricarboxylic acid cycle"/>
    <property type="evidence" value="ECO:0007669"/>
    <property type="project" value="TreeGrafter"/>
</dbReference>
<keyword evidence="4 12" id="KW-0812">Transmembrane</keyword>
<comment type="caution">
    <text evidence="13">The sequence shown here is derived from an EMBL/GenBank/DDBJ whole genome shotgun (WGS) entry which is preliminary data.</text>
</comment>
<feature type="binding site" description="axial binding residue" evidence="11">
    <location>
        <position position="100"/>
    </location>
    <ligand>
        <name>heme b</name>
        <dbReference type="ChEBI" id="CHEBI:60344"/>
        <note>ligand shared with SDHC</note>
    </ligand>
    <ligandPart>
        <name>Fe</name>
        <dbReference type="ChEBI" id="CHEBI:18248"/>
    </ligandPart>
</feature>
<dbReference type="Proteomes" id="UP001209570">
    <property type="component" value="Unassembled WGS sequence"/>
</dbReference>
<dbReference type="PANTHER" id="PTHR13337">
    <property type="entry name" value="SUCCINATE DEHYDROGENASE"/>
    <property type="match status" value="1"/>
</dbReference>
<dbReference type="Gene3D" id="1.20.1300.10">
    <property type="entry name" value="Fumarate reductase/succinate dehydrogenase, transmembrane subunit"/>
    <property type="match status" value="1"/>
</dbReference>
<keyword evidence="9 12" id="KW-0472">Membrane</keyword>
<organism evidence="13 14">
    <name type="scientific">Pythium insidiosum</name>
    <name type="common">Pythiosis disease agent</name>
    <dbReference type="NCBI Taxonomy" id="114742"/>
    <lineage>
        <taxon>Eukaryota</taxon>
        <taxon>Sar</taxon>
        <taxon>Stramenopiles</taxon>
        <taxon>Oomycota</taxon>
        <taxon>Peronosporomycetes</taxon>
        <taxon>Pythiales</taxon>
        <taxon>Pythiaceae</taxon>
        <taxon>Pythium</taxon>
    </lineage>
</organism>